<dbReference type="SUPFAM" id="SSF52402">
    <property type="entry name" value="Adenine nucleotide alpha hydrolases-like"/>
    <property type="match status" value="1"/>
</dbReference>
<proteinExistence type="predicted"/>
<dbReference type="InterPro" id="IPR002500">
    <property type="entry name" value="PAPS_reduct_dom"/>
</dbReference>
<accession>A0A8S5V715</accession>
<dbReference type="GO" id="GO:0003824">
    <property type="term" value="F:catalytic activity"/>
    <property type="evidence" value="ECO:0007669"/>
    <property type="project" value="InterPro"/>
</dbReference>
<dbReference type="Pfam" id="PF01507">
    <property type="entry name" value="PAPS_reduct"/>
    <property type="match status" value="1"/>
</dbReference>
<dbReference type="Gene3D" id="3.40.50.620">
    <property type="entry name" value="HUPs"/>
    <property type="match status" value="1"/>
</dbReference>
<dbReference type="PANTHER" id="PTHR43196">
    <property type="entry name" value="SULFATE ADENYLYLTRANSFERASE SUBUNIT 2"/>
    <property type="match status" value="1"/>
</dbReference>
<evidence type="ECO:0000259" key="1">
    <source>
        <dbReference type="Pfam" id="PF01507"/>
    </source>
</evidence>
<dbReference type="EMBL" id="BK016210">
    <property type="protein sequence ID" value="DAG02493.1"/>
    <property type="molecule type" value="Genomic_DNA"/>
</dbReference>
<protein>
    <submittedName>
        <fullName evidence="2">Phosphoadenosine-phosphosulfate reductase</fullName>
    </submittedName>
</protein>
<dbReference type="PANTHER" id="PTHR43196:SF2">
    <property type="entry name" value="PHOSPHOADENOSINE PHOSPHOSULFATE REDUCTASE"/>
    <property type="match status" value="1"/>
</dbReference>
<dbReference type="InterPro" id="IPR014729">
    <property type="entry name" value="Rossmann-like_a/b/a_fold"/>
</dbReference>
<name>A0A8S5V715_9CAUD</name>
<feature type="domain" description="Phosphoadenosine phosphosulphate reductase" evidence="1">
    <location>
        <begin position="8"/>
        <end position="119"/>
    </location>
</feature>
<dbReference type="InterPro" id="IPR050128">
    <property type="entry name" value="Sulfate_adenylyltrnsfr_sub2"/>
</dbReference>
<organism evidence="2">
    <name type="scientific">Siphoviridae sp. ctneY2</name>
    <dbReference type="NCBI Taxonomy" id="2825664"/>
    <lineage>
        <taxon>Viruses</taxon>
        <taxon>Duplodnaviria</taxon>
        <taxon>Heunggongvirae</taxon>
        <taxon>Uroviricota</taxon>
        <taxon>Caudoviricetes</taxon>
    </lineage>
</organism>
<evidence type="ECO:0000313" key="2">
    <source>
        <dbReference type="EMBL" id="DAG02493.1"/>
    </source>
</evidence>
<reference evidence="2" key="1">
    <citation type="journal article" date="2021" name="Proc. Natl. Acad. Sci. U.S.A.">
        <title>A Catalog of Tens of Thousands of Viruses from Human Metagenomes Reveals Hidden Associations with Chronic Diseases.</title>
        <authorList>
            <person name="Tisza M.J."/>
            <person name="Buck C.B."/>
        </authorList>
    </citation>
    <scope>NUCLEOTIDE SEQUENCE</scope>
    <source>
        <strain evidence="2">CtneY2</strain>
    </source>
</reference>
<sequence length="258" mass="31010">MEKKKLHIVSLSGGKDSTAMLLRMLEEGWPVDLILFCDTGLEFDGMYHHIEKLEKYIGRPITRLKSEYSFEYLLLEHMPRRKNPELFGRKGYSWAGPRNRWCTAMLKQRVIDRYLRDLAKEYELVQYIGIAADEPQRIRDFRYPLVEWGMTESDCLAYCKERGFDWDGLYDVFHRVSCWCCPLQSFEELRKLRKHFPELWEKLRDWDSRTWRTFLKHYSVEQLEIRFAFEEERLAAGLPIKGRAFFDALRERLKEGDA</sequence>